<sequence length="167" mass="19052">MNADSKDPDPFGHRPLNLHCDYESQAKEDERADDSDDPSEVESDVSADSSRYVLITGSFCPFGKPALKLLKSKLFLWLLKHLDTDLALELRPKYVAEFLYCAKIVDNFEVEGDGNLTFHRLPELENKKTEYGQNATLHRLDDKMTIYGRKAYYESVREPDEMATLAG</sequence>
<accession>A0A4S3JTK3</accession>
<dbReference type="AlphaFoldDB" id="A0A4S3JTK3"/>
<keyword evidence="3" id="KW-1185">Reference proteome</keyword>
<organism evidence="2 3">
    <name type="scientific">Aspergillus tanneri</name>
    <dbReference type="NCBI Taxonomy" id="1220188"/>
    <lineage>
        <taxon>Eukaryota</taxon>
        <taxon>Fungi</taxon>
        <taxon>Dikarya</taxon>
        <taxon>Ascomycota</taxon>
        <taxon>Pezizomycotina</taxon>
        <taxon>Eurotiomycetes</taxon>
        <taxon>Eurotiomycetidae</taxon>
        <taxon>Eurotiales</taxon>
        <taxon>Aspergillaceae</taxon>
        <taxon>Aspergillus</taxon>
        <taxon>Aspergillus subgen. Circumdati</taxon>
    </lineage>
</organism>
<feature type="region of interest" description="Disordered" evidence="1">
    <location>
        <begin position="23"/>
        <end position="45"/>
    </location>
</feature>
<comment type="caution">
    <text evidence="2">The sequence shown here is derived from an EMBL/GenBank/DDBJ whole genome shotgun (WGS) entry which is preliminary data.</text>
</comment>
<dbReference type="EMBL" id="SOSA01000039">
    <property type="protein sequence ID" value="THC98628.1"/>
    <property type="molecule type" value="Genomic_DNA"/>
</dbReference>
<evidence type="ECO:0000256" key="1">
    <source>
        <dbReference type="SAM" id="MobiDB-lite"/>
    </source>
</evidence>
<proteinExistence type="predicted"/>
<dbReference type="Proteomes" id="UP000308092">
    <property type="component" value="Unassembled WGS sequence"/>
</dbReference>
<evidence type="ECO:0000313" key="2">
    <source>
        <dbReference type="EMBL" id="THC98628.1"/>
    </source>
</evidence>
<name>A0A4S3JTK3_9EURO</name>
<evidence type="ECO:0000313" key="3">
    <source>
        <dbReference type="Proteomes" id="UP000308092"/>
    </source>
</evidence>
<dbReference type="VEuPathDB" id="FungiDB:EYZ11_001906"/>
<gene>
    <name evidence="2" type="ORF">EYZ11_001906</name>
</gene>
<feature type="compositionally biased region" description="Acidic residues" evidence="1">
    <location>
        <begin position="31"/>
        <end position="45"/>
    </location>
</feature>
<protein>
    <submittedName>
        <fullName evidence="2">Uncharacterized protein</fullName>
    </submittedName>
</protein>
<reference evidence="2 3" key="1">
    <citation type="submission" date="2019-03" db="EMBL/GenBank/DDBJ databases">
        <title>The genome sequence of a newly discovered highly antifungal drug resistant Aspergillus species, Aspergillus tanneri NIH 1004.</title>
        <authorList>
            <person name="Mounaud S."/>
            <person name="Singh I."/>
            <person name="Joardar V."/>
            <person name="Pakala S."/>
            <person name="Pakala S."/>
            <person name="Venepally P."/>
            <person name="Hoover J."/>
            <person name="Nierman W."/>
            <person name="Chung J."/>
            <person name="Losada L."/>
        </authorList>
    </citation>
    <scope>NUCLEOTIDE SEQUENCE [LARGE SCALE GENOMIC DNA]</scope>
    <source>
        <strain evidence="2 3">NIH1004</strain>
    </source>
</reference>